<reference evidence="1 2" key="1">
    <citation type="journal article" date="2015" name="Stand. Genomic Sci.">
        <title>Genomic Encyclopedia of Bacterial and Archaeal Type Strains, Phase III: the genomes of soil and plant-associated and newly described type strains.</title>
        <authorList>
            <person name="Whitman W.B."/>
            <person name="Woyke T."/>
            <person name="Klenk H.P."/>
            <person name="Zhou Y."/>
            <person name="Lilburn T.G."/>
            <person name="Beck B.J."/>
            <person name="De Vos P."/>
            <person name="Vandamme P."/>
            <person name="Eisen J.A."/>
            <person name="Garrity G."/>
            <person name="Hugenholtz P."/>
            <person name="Kyrpides N.C."/>
        </authorList>
    </citation>
    <scope>NUCLEOTIDE SEQUENCE [LARGE SCALE GENOMIC DNA]</scope>
    <source>
        <strain evidence="1 2">CV53</strain>
    </source>
</reference>
<gene>
    <name evidence="1" type="ORF">EV146_102244</name>
</gene>
<accession>A0A4R2BJX8</accession>
<dbReference type="Pfam" id="PF26421">
    <property type="entry name" value="Avidin_like"/>
    <property type="match status" value="1"/>
</dbReference>
<proteinExistence type="predicted"/>
<dbReference type="Proteomes" id="UP000295689">
    <property type="component" value="Unassembled WGS sequence"/>
</dbReference>
<evidence type="ECO:0000313" key="2">
    <source>
        <dbReference type="Proteomes" id="UP000295689"/>
    </source>
</evidence>
<name>A0A4R2BJX8_9BACI</name>
<comment type="caution">
    <text evidence="1">The sequence shown here is derived from an EMBL/GenBank/DDBJ whole genome shotgun (WGS) entry which is preliminary data.</text>
</comment>
<keyword evidence="2" id="KW-1185">Reference proteome</keyword>
<sequence>MINYNGRTFVSIENTSNGEVSSNTVFHYLQEGNILTASYSGGEIVKGTLIGIVQENGCLKFRYNHINLRGEIRGGQCVSVPEILEDGRIRLNETWKWQDRDQSKGESVVEEVLNGF</sequence>
<dbReference type="RefSeq" id="WP_181215815.1">
    <property type="nucleotide sequence ID" value="NZ_JABUHM010000001.1"/>
</dbReference>
<organism evidence="1 2">
    <name type="scientific">Mesobacillus foraminis</name>
    <dbReference type="NCBI Taxonomy" id="279826"/>
    <lineage>
        <taxon>Bacteria</taxon>
        <taxon>Bacillati</taxon>
        <taxon>Bacillota</taxon>
        <taxon>Bacilli</taxon>
        <taxon>Bacillales</taxon>
        <taxon>Bacillaceae</taxon>
        <taxon>Mesobacillus</taxon>
    </lineage>
</organism>
<protein>
    <recommendedName>
        <fullName evidence="3">N-acetylglutamate synthase</fullName>
    </recommendedName>
</protein>
<dbReference type="EMBL" id="SLVV01000002">
    <property type="protein sequence ID" value="TCN27296.1"/>
    <property type="molecule type" value="Genomic_DNA"/>
</dbReference>
<dbReference type="InterPro" id="IPR058595">
    <property type="entry name" value="Avidin-like"/>
</dbReference>
<evidence type="ECO:0008006" key="3">
    <source>
        <dbReference type="Google" id="ProtNLM"/>
    </source>
</evidence>
<dbReference type="AlphaFoldDB" id="A0A4R2BJX8"/>
<evidence type="ECO:0000313" key="1">
    <source>
        <dbReference type="EMBL" id="TCN27296.1"/>
    </source>
</evidence>